<dbReference type="InterPro" id="IPR010982">
    <property type="entry name" value="Lambda_DNA-bd_dom_sf"/>
</dbReference>
<dbReference type="Gene3D" id="1.10.260.40">
    <property type="entry name" value="lambda repressor-like DNA-binding domains"/>
    <property type="match status" value="1"/>
</dbReference>
<dbReference type="PROSITE" id="PS50943">
    <property type="entry name" value="HTH_CROC1"/>
    <property type="match status" value="1"/>
</dbReference>
<evidence type="ECO:0000313" key="3">
    <source>
        <dbReference type="Proteomes" id="UP000228945"/>
    </source>
</evidence>
<sequence>MARTATGLSGPHPVDRHVGLAIRVRRRGLGLTQTALAGRLGITFQQVQKYERGKNRVSASMLHAMAEALETSVGAFFEGLPRGAAAVAGAAGRGRVAEMLAAPGGTELADAWLALPSDRMRRRLSALVRAMAPYAAAPARRDPAGSGGGPG</sequence>
<dbReference type="RefSeq" id="WP_099620751.1">
    <property type="nucleotide sequence ID" value="NZ_CP024201.1"/>
</dbReference>
<dbReference type="SMART" id="SM00530">
    <property type="entry name" value="HTH_XRE"/>
    <property type="match status" value="1"/>
</dbReference>
<protein>
    <submittedName>
        <fullName evidence="2">Transcriptional regulator</fullName>
    </submittedName>
</protein>
<dbReference type="Proteomes" id="UP000228945">
    <property type="component" value="Chromosome"/>
</dbReference>
<accession>A0A2D2AU54</accession>
<dbReference type="KEGG" id="cmb:CSW64_03235"/>
<proteinExistence type="predicted"/>
<dbReference type="CDD" id="cd00093">
    <property type="entry name" value="HTH_XRE"/>
    <property type="match status" value="1"/>
</dbReference>
<reference evidence="2 3" key="1">
    <citation type="submission" date="2017-10" db="EMBL/GenBank/DDBJ databases">
        <title>Genome sequence of Caulobacter mirabilis FWC38.</title>
        <authorList>
            <person name="Fiebig A."/>
            <person name="Crosson S."/>
        </authorList>
    </citation>
    <scope>NUCLEOTIDE SEQUENCE [LARGE SCALE GENOMIC DNA]</scope>
    <source>
        <strain evidence="2 3">FWC 38</strain>
    </source>
</reference>
<dbReference type="SUPFAM" id="SSF47413">
    <property type="entry name" value="lambda repressor-like DNA-binding domains"/>
    <property type="match status" value="1"/>
</dbReference>
<dbReference type="AlphaFoldDB" id="A0A2D2AU54"/>
<name>A0A2D2AU54_9CAUL</name>
<dbReference type="EMBL" id="CP024201">
    <property type="protein sequence ID" value="ATQ41495.1"/>
    <property type="molecule type" value="Genomic_DNA"/>
</dbReference>
<feature type="domain" description="HTH cro/C1-type" evidence="1">
    <location>
        <begin position="22"/>
        <end position="76"/>
    </location>
</feature>
<organism evidence="2 3">
    <name type="scientific">Caulobacter mirabilis</name>
    <dbReference type="NCBI Taxonomy" id="69666"/>
    <lineage>
        <taxon>Bacteria</taxon>
        <taxon>Pseudomonadati</taxon>
        <taxon>Pseudomonadota</taxon>
        <taxon>Alphaproteobacteria</taxon>
        <taxon>Caulobacterales</taxon>
        <taxon>Caulobacteraceae</taxon>
        <taxon>Caulobacter</taxon>
    </lineage>
</organism>
<keyword evidence="3" id="KW-1185">Reference proteome</keyword>
<evidence type="ECO:0000313" key="2">
    <source>
        <dbReference type="EMBL" id="ATQ41495.1"/>
    </source>
</evidence>
<dbReference type="InterPro" id="IPR001387">
    <property type="entry name" value="Cro/C1-type_HTH"/>
</dbReference>
<dbReference type="Pfam" id="PF01381">
    <property type="entry name" value="HTH_3"/>
    <property type="match status" value="1"/>
</dbReference>
<dbReference type="OrthoDB" id="9797172at2"/>
<gene>
    <name evidence="2" type="ORF">CSW64_03235</name>
</gene>
<evidence type="ECO:0000259" key="1">
    <source>
        <dbReference type="PROSITE" id="PS50943"/>
    </source>
</evidence>
<dbReference type="GO" id="GO:0003677">
    <property type="term" value="F:DNA binding"/>
    <property type="evidence" value="ECO:0007669"/>
    <property type="project" value="InterPro"/>
</dbReference>